<name>A0A3G9G5J5_9CAUL</name>
<feature type="signal peptide" evidence="1">
    <location>
        <begin position="1"/>
        <end position="31"/>
    </location>
</feature>
<dbReference type="AlphaFoldDB" id="A0A3G9G5J5"/>
<keyword evidence="1" id="KW-0732">Signal</keyword>
<protein>
    <recommendedName>
        <fullName evidence="4">Alginate biosynthesis protein AlgF</fullName>
    </recommendedName>
</protein>
<evidence type="ECO:0000256" key="1">
    <source>
        <dbReference type="SAM" id="SignalP"/>
    </source>
</evidence>
<reference evidence="3" key="1">
    <citation type="journal article" date="2017" name="Biotechnol. Biofuels">
        <title>Evaluation of environmental bacterial communities as a factor affecting the growth of duckweed Lemna minor.</title>
        <authorList>
            <person name="Ishizawa H."/>
            <person name="Kuroda M."/>
            <person name="Morikawa M."/>
            <person name="Ike M."/>
        </authorList>
    </citation>
    <scope>NUCLEOTIDE SEQUENCE [LARGE SCALE GENOMIC DNA]</scope>
    <source>
        <strain evidence="3">M6</strain>
    </source>
</reference>
<organism evidence="2 3">
    <name type="scientific">Asticcacaulis excentricus</name>
    <dbReference type="NCBI Taxonomy" id="78587"/>
    <lineage>
        <taxon>Bacteria</taxon>
        <taxon>Pseudomonadati</taxon>
        <taxon>Pseudomonadota</taxon>
        <taxon>Alphaproteobacteria</taxon>
        <taxon>Caulobacterales</taxon>
        <taxon>Caulobacteraceae</taxon>
        <taxon>Asticcacaulis</taxon>
    </lineage>
</organism>
<proteinExistence type="predicted"/>
<reference evidence="3" key="2">
    <citation type="journal article" date="2017" name="Plant Physiol. Biochem.">
        <title>Differential oxidative and antioxidative response of duckweed Lemna minor toward plant growth promoting/inhibiting bacteria.</title>
        <authorList>
            <person name="Ishizawa H."/>
            <person name="Kuroda M."/>
            <person name="Morikawa M."/>
            <person name="Ike M."/>
        </authorList>
    </citation>
    <scope>NUCLEOTIDE SEQUENCE [LARGE SCALE GENOMIC DNA]</scope>
    <source>
        <strain evidence="3">M6</strain>
    </source>
</reference>
<gene>
    <name evidence="2" type="ORF">EM6_2542</name>
</gene>
<accession>A0A3G9G5J5</accession>
<dbReference type="Proteomes" id="UP000278756">
    <property type="component" value="Chromosome 2"/>
</dbReference>
<evidence type="ECO:0008006" key="4">
    <source>
        <dbReference type="Google" id="ProtNLM"/>
    </source>
</evidence>
<dbReference type="EMBL" id="AP018828">
    <property type="protein sequence ID" value="BBF81926.1"/>
    <property type="molecule type" value="Genomic_DNA"/>
</dbReference>
<sequence length="233" mass="24332">MFVKAAKPALLAAALCLTPAAAGLIPVSAVAQQTQREISADQAFPFLSKFLALPTSERDEITVAYILKIKGGTQGASIVLKHNGQNQKLNIGGDGRITPLPTLAQLRGGATVVVNGPEKGVSMRVRVYATETPAKTMTVAPLAKAVTQSNSVMRKVGGVLALTQPKLDRLYFVGSGNARVTMADGSQKLLPKSAVDDAYPSGTPYLVPTEYPGAVSVSFDATPSKIGIDDRAK</sequence>
<evidence type="ECO:0000313" key="2">
    <source>
        <dbReference type="EMBL" id="BBF81926.1"/>
    </source>
</evidence>
<evidence type="ECO:0000313" key="3">
    <source>
        <dbReference type="Proteomes" id="UP000278756"/>
    </source>
</evidence>
<feature type="chain" id="PRO_5017995581" description="Alginate biosynthesis protein AlgF" evidence="1">
    <location>
        <begin position="32"/>
        <end position="233"/>
    </location>
</feature>